<dbReference type="InterPro" id="IPR035919">
    <property type="entry name" value="EAL_sf"/>
</dbReference>
<feature type="transmembrane region" description="Helical" evidence="1">
    <location>
        <begin position="113"/>
        <end position="132"/>
    </location>
</feature>
<dbReference type="PANTHER" id="PTHR33121">
    <property type="entry name" value="CYCLIC DI-GMP PHOSPHODIESTERASE PDEF"/>
    <property type="match status" value="1"/>
</dbReference>
<dbReference type="SMART" id="SM00267">
    <property type="entry name" value="GGDEF"/>
    <property type="match status" value="1"/>
</dbReference>
<proteinExistence type="predicted"/>
<dbReference type="PROSITE" id="PS50883">
    <property type="entry name" value="EAL"/>
    <property type="match status" value="1"/>
</dbReference>
<evidence type="ECO:0000313" key="5">
    <source>
        <dbReference type="EMBL" id="RUO22852.1"/>
    </source>
</evidence>
<feature type="transmembrane region" description="Helical" evidence="1">
    <location>
        <begin position="39"/>
        <end position="57"/>
    </location>
</feature>
<evidence type="ECO:0000313" key="4">
    <source>
        <dbReference type="EMBL" id="RAJ96369.1"/>
    </source>
</evidence>
<dbReference type="RefSeq" id="WP_111569777.1">
    <property type="nucleotide sequence ID" value="NZ_PIPK01000009.1"/>
</dbReference>
<dbReference type="InterPro" id="IPR050706">
    <property type="entry name" value="Cyclic-di-GMP_PDE-like"/>
</dbReference>
<dbReference type="OrthoDB" id="8553030at2"/>
<dbReference type="CDD" id="cd01948">
    <property type="entry name" value="EAL"/>
    <property type="match status" value="1"/>
</dbReference>
<comment type="caution">
    <text evidence="4">The sequence shown here is derived from an EMBL/GenBank/DDBJ whole genome shotgun (WGS) entry which is preliminary data.</text>
</comment>
<dbReference type="Pfam" id="PF00563">
    <property type="entry name" value="EAL"/>
    <property type="match status" value="1"/>
</dbReference>
<gene>
    <name evidence="4" type="ORF">B0I24_10950</name>
    <name evidence="5" type="ORF">CWE07_10265</name>
</gene>
<evidence type="ECO:0000313" key="7">
    <source>
        <dbReference type="Proteomes" id="UP000287865"/>
    </source>
</evidence>
<name>A0A327WXH1_9GAMM</name>
<feature type="transmembrane region" description="Helical" evidence="1">
    <location>
        <begin position="205"/>
        <end position="228"/>
    </location>
</feature>
<feature type="transmembrane region" description="Helical" evidence="1">
    <location>
        <begin position="6"/>
        <end position="27"/>
    </location>
</feature>
<dbReference type="CDD" id="cd01949">
    <property type="entry name" value="GGDEF"/>
    <property type="match status" value="1"/>
</dbReference>
<dbReference type="SUPFAM" id="SSF141868">
    <property type="entry name" value="EAL domain-like"/>
    <property type="match status" value="1"/>
</dbReference>
<dbReference type="Gene3D" id="3.20.20.450">
    <property type="entry name" value="EAL domain"/>
    <property type="match status" value="1"/>
</dbReference>
<sequence>MVFENAALATVNYAALALLLLGFGFLLRHYFNYYHRPYLRFWSYASWYFGASAVFAATRSYALGSQLLVPASTTLNLIIFLQLSLTYISLALLCFGVFDIMREQAPRQSRRRAVYAGAVLFAGAGWALQGLMPQAPWVVALRDTLMFLISGMVLLSIGVIVLYQGRKSIGPRLISVAFVLLGLKNIALVHASLLSANMALSEFVWSLQGIFTLVFISIAAGGIIIWLLESERHRSFKAQQHAAYLNTHDALTGMENREELVKKLPSLIEHSRTRQRHLTLMVIGLNRFKAINDSLGIRGGDRVLIEVSKRLQRLRPAPLTVARISGDVFIVAFDHLKKRSLVEQLGRSIQQRIQDDMLMDSKTVKLSCAVGIARFPQNSVYADTLLSKANIALSQAKGSNSDSVVFYQRGMGADYIRLIDMEPELRQALDNDEFILHLQPVYTGSSKRLSSFEALIRWQHPSRGLLPPSEFLPFIEDLGWSIELDDWVLAKTAHILSTWRRQGLNTLPIAVNICARHFQNPDLISKLKQLFSRYQLSYQDIELEITENVAMTDIQAGLNVLAQLRELGIRVSIDDFGTGYSSLAYLRRLPVDKIKIDRSFISELLRDAHNSENVIVRSLIELSHGLRKRVVAEGVETQEQLNLLNGMRCDQVQGYLLSPPVNIQLAAELLSHHWQQRDQRAQGNLRLITP</sequence>
<dbReference type="AlphaFoldDB" id="A0A327WXH1"/>
<feature type="transmembrane region" description="Helical" evidence="1">
    <location>
        <begin position="144"/>
        <end position="163"/>
    </location>
</feature>
<keyword evidence="1" id="KW-1133">Transmembrane helix</keyword>
<dbReference type="Gene3D" id="3.30.70.270">
    <property type="match status" value="1"/>
</dbReference>
<dbReference type="InterPro" id="IPR000160">
    <property type="entry name" value="GGDEF_dom"/>
</dbReference>
<reference evidence="4 6" key="2">
    <citation type="submission" date="2018-06" db="EMBL/GenBank/DDBJ databases">
        <title>Genomic Encyclopedia of Type Strains, Phase III (KMG-III): the genomes of soil and plant-associated and newly described type strains.</title>
        <authorList>
            <person name="Whitman W."/>
        </authorList>
    </citation>
    <scope>NUCLEOTIDE SEQUENCE [LARGE SCALE GENOMIC DNA]</scope>
    <source>
        <strain evidence="4 6">CGMCC 1.15366</strain>
    </source>
</reference>
<keyword evidence="7" id="KW-1185">Reference proteome</keyword>
<evidence type="ECO:0000256" key="1">
    <source>
        <dbReference type="SAM" id="Phobius"/>
    </source>
</evidence>
<dbReference type="InterPro" id="IPR029787">
    <property type="entry name" value="Nucleotide_cyclase"/>
</dbReference>
<dbReference type="SUPFAM" id="SSF55073">
    <property type="entry name" value="Nucleotide cyclase"/>
    <property type="match status" value="1"/>
</dbReference>
<keyword evidence="1" id="KW-0812">Transmembrane</keyword>
<dbReference type="NCBIfam" id="TIGR00254">
    <property type="entry name" value="GGDEF"/>
    <property type="match status" value="1"/>
</dbReference>
<dbReference type="EMBL" id="PIPK01000009">
    <property type="protein sequence ID" value="RUO22852.1"/>
    <property type="molecule type" value="Genomic_DNA"/>
</dbReference>
<dbReference type="PROSITE" id="PS50887">
    <property type="entry name" value="GGDEF"/>
    <property type="match status" value="1"/>
</dbReference>
<reference evidence="5 7" key="1">
    <citation type="journal article" date="2018" name="Front. Microbiol.">
        <title>Genome-Based Analysis Reveals the Taxonomy and Diversity of the Family Idiomarinaceae.</title>
        <authorList>
            <person name="Liu Y."/>
            <person name="Lai Q."/>
            <person name="Shao Z."/>
        </authorList>
    </citation>
    <scope>NUCLEOTIDE SEQUENCE [LARGE SCALE GENOMIC DNA]</scope>
    <source>
        <strain evidence="5 7">CF12-14</strain>
    </source>
</reference>
<feature type="domain" description="GGDEF" evidence="3">
    <location>
        <begin position="276"/>
        <end position="409"/>
    </location>
</feature>
<dbReference type="SMART" id="SM00052">
    <property type="entry name" value="EAL"/>
    <property type="match status" value="1"/>
</dbReference>
<dbReference type="GO" id="GO:0071111">
    <property type="term" value="F:cyclic-guanylate-specific phosphodiesterase activity"/>
    <property type="evidence" value="ECO:0007669"/>
    <property type="project" value="InterPro"/>
</dbReference>
<evidence type="ECO:0000259" key="2">
    <source>
        <dbReference type="PROSITE" id="PS50883"/>
    </source>
</evidence>
<dbReference type="PANTHER" id="PTHR33121:SF71">
    <property type="entry name" value="OXYGEN SENSOR PROTEIN DOSP"/>
    <property type="match status" value="1"/>
</dbReference>
<accession>A0A327WXH1</accession>
<feature type="transmembrane region" description="Helical" evidence="1">
    <location>
        <begin position="77"/>
        <end position="101"/>
    </location>
</feature>
<dbReference type="InterPro" id="IPR001633">
    <property type="entry name" value="EAL_dom"/>
</dbReference>
<dbReference type="Proteomes" id="UP000249203">
    <property type="component" value="Unassembled WGS sequence"/>
</dbReference>
<feature type="domain" description="EAL" evidence="2">
    <location>
        <begin position="418"/>
        <end position="674"/>
    </location>
</feature>
<dbReference type="Proteomes" id="UP000287865">
    <property type="component" value="Unassembled WGS sequence"/>
</dbReference>
<evidence type="ECO:0000259" key="3">
    <source>
        <dbReference type="PROSITE" id="PS50887"/>
    </source>
</evidence>
<protein>
    <submittedName>
        <fullName evidence="4">Diguanylate cyclase/phosphodiesterase</fullName>
    </submittedName>
</protein>
<keyword evidence="1" id="KW-0472">Membrane</keyword>
<evidence type="ECO:0000313" key="6">
    <source>
        <dbReference type="Proteomes" id="UP000249203"/>
    </source>
</evidence>
<organism evidence="4 6">
    <name type="scientific">Aliidiomarina maris</name>
    <dbReference type="NCBI Taxonomy" id="531312"/>
    <lineage>
        <taxon>Bacteria</taxon>
        <taxon>Pseudomonadati</taxon>
        <taxon>Pseudomonadota</taxon>
        <taxon>Gammaproteobacteria</taxon>
        <taxon>Alteromonadales</taxon>
        <taxon>Idiomarinaceae</taxon>
        <taxon>Aliidiomarina</taxon>
    </lineage>
</organism>
<feature type="transmembrane region" description="Helical" evidence="1">
    <location>
        <begin position="175"/>
        <end position="193"/>
    </location>
</feature>
<dbReference type="EMBL" id="QLMD01000009">
    <property type="protein sequence ID" value="RAJ96369.1"/>
    <property type="molecule type" value="Genomic_DNA"/>
</dbReference>
<dbReference type="InterPro" id="IPR043128">
    <property type="entry name" value="Rev_trsase/Diguanyl_cyclase"/>
</dbReference>
<dbReference type="Pfam" id="PF00990">
    <property type="entry name" value="GGDEF"/>
    <property type="match status" value="1"/>
</dbReference>